<organism evidence="1">
    <name type="scientific">uncultured Cytophagales bacterium</name>
    <dbReference type="NCBI Taxonomy" id="158755"/>
    <lineage>
        <taxon>Bacteria</taxon>
        <taxon>Pseudomonadati</taxon>
        <taxon>Bacteroidota</taxon>
        <taxon>Sphingobacteriia</taxon>
        <taxon>Sphingobacteriales</taxon>
        <taxon>environmental samples</taxon>
    </lineage>
</organism>
<name>A0A6J4KCC8_9SPHI</name>
<sequence>MAAASTRRERKSVVIFIRLGGITGACIVKTRISKKMPYNIYNIPVTARREGANFELYTAEFGDRVLFFTNFVSRCVY</sequence>
<gene>
    <name evidence="1" type="ORF">AVDCRST_MAG56-5428</name>
</gene>
<proteinExistence type="predicted"/>
<accession>A0A6J4KCC8</accession>
<protein>
    <submittedName>
        <fullName evidence="1">Uncharacterized protein</fullName>
    </submittedName>
</protein>
<dbReference type="AlphaFoldDB" id="A0A6J4KCC8"/>
<evidence type="ECO:0000313" key="1">
    <source>
        <dbReference type="EMBL" id="CAA9301062.1"/>
    </source>
</evidence>
<reference evidence="1" key="1">
    <citation type="submission" date="2020-02" db="EMBL/GenBank/DDBJ databases">
        <authorList>
            <person name="Meier V. D."/>
        </authorList>
    </citation>
    <scope>NUCLEOTIDE SEQUENCE</scope>
    <source>
        <strain evidence="1">AVDCRST_MAG56</strain>
    </source>
</reference>
<dbReference type="EMBL" id="CADCTQ010000449">
    <property type="protein sequence ID" value="CAA9301062.1"/>
    <property type="molecule type" value="Genomic_DNA"/>
</dbReference>